<dbReference type="EMBL" id="JACRDE010000171">
    <property type="protein sequence ID" value="MBI5249029.1"/>
    <property type="molecule type" value="Genomic_DNA"/>
</dbReference>
<comment type="caution">
    <text evidence="2">The sequence shown here is derived from an EMBL/GenBank/DDBJ whole genome shotgun (WGS) entry which is preliminary data.</text>
</comment>
<keyword evidence="1" id="KW-1133">Transmembrane helix</keyword>
<evidence type="ECO:0000313" key="2">
    <source>
        <dbReference type="EMBL" id="MBI5249029.1"/>
    </source>
</evidence>
<feature type="transmembrane region" description="Helical" evidence="1">
    <location>
        <begin position="55"/>
        <end position="75"/>
    </location>
</feature>
<feature type="transmembrane region" description="Helical" evidence="1">
    <location>
        <begin position="502"/>
        <end position="522"/>
    </location>
</feature>
<feature type="transmembrane region" description="Helical" evidence="1">
    <location>
        <begin position="122"/>
        <end position="141"/>
    </location>
</feature>
<feature type="transmembrane region" description="Helical" evidence="1">
    <location>
        <begin position="87"/>
        <end position="110"/>
    </location>
</feature>
<feature type="transmembrane region" description="Helical" evidence="1">
    <location>
        <begin position="30"/>
        <end position="49"/>
    </location>
</feature>
<dbReference type="Proteomes" id="UP000807825">
    <property type="component" value="Unassembled WGS sequence"/>
</dbReference>
<proteinExistence type="predicted"/>
<dbReference type="AlphaFoldDB" id="A0A9D6Z2P7"/>
<evidence type="ECO:0000256" key="1">
    <source>
        <dbReference type="SAM" id="Phobius"/>
    </source>
</evidence>
<feature type="transmembrane region" description="Helical" evidence="1">
    <location>
        <begin position="209"/>
        <end position="231"/>
    </location>
</feature>
<evidence type="ECO:0000313" key="3">
    <source>
        <dbReference type="Proteomes" id="UP000807825"/>
    </source>
</evidence>
<gene>
    <name evidence="2" type="ORF">HY912_05995</name>
</gene>
<protein>
    <recommendedName>
        <fullName evidence="4">Permease</fullName>
    </recommendedName>
</protein>
<feature type="transmembrane region" description="Helical" evidence="1">
    <location>
        <begin position="360"/>
        <end position="379"/>
    </location>
</feature>
<evidence type="ECO:0008006" key="4">
    <source>
        <dbReference type="Google" id="ProtNLM"/>
    </source>
</evidence>
<dbReference type="PANTHER" id="PTHR31610">
    <property type="entry name" value="SLR0360 PROTEIN"/>
    <property type="match status" value="1"/>
</dbReference>
<feature type="transmembrane region" description="Helical" evidence="1">
    <location>
        <begin position="464"/>
        <end position="482"/>
    </location>
</feature>
<organism evidence="2 3">
    <name type="scientific">Desulfomonile tiedjei</name>
    <dbReference type="NCBI Taxonomy" id="2358"/>
    <lineage>
        <taxon>Bacteria</taxon>
        <taxon>Pseudomonadati</taxon>
        <taxon>Thermodesulfobacteriota</taxon>
        <taxon>Desulfomonilia</taxon>
        <taxon>Desulfomonilales</taxon>
        <taxon>Desulfomonilaceae</taxon>
        <taxon>Desulfomonile</taxon>
    </lineage>
</organism>
<feature type="transmembrane region" description="Helical" evidence="1">
    <location>
        <begin position="251"/>
        <end position="274"/>
    </location>
</feature>
<feature type="transmembrane region" description="Helical" evidence="1">
    <location>
        <begin position="179"/>
        <end position="197"/>
    </location>
</feature>
<dbReference type="PANTHER" id="PTHR31610:SF0">
    <property type="entry name" value="SLC26A_SULP TRANSPORTER DOMAIN-CONTAINING PROTEIN"/>
    <property type="match status" value="1"/>
</dbReference>
<feature type="transmembrane region" description="Helical" evidence="1">
    <location>
        <begin position="430"/>
        <end position="452"/>
    </location>
</feature>
<accession>A0A9D6Z2P7</accession>
<feature type="transmembrane region" description="Helical" evidence="1">
    <location>
        <begin position="153"/>
        <end position="173"/>
    </location>
</feature>
<keyword evidence="1" id="KW-0812">Transmembrane</keyword>
<sequence length="531" mass="56879">MNTGPITYKWFGLGDINGFFGLMFDNMANLSFLAGTLVIGFGFPADIIYTRMFPGTTFGVLIGDLVYTWMAFRLAKKTGSTEVTAMPLGLDTPSTIGIALTVLGPAFVAMKQDGHSAENAALMAWYIGMATMVMIGILKVVMSFCGSWIQRVVPRAGLLGSIAGVGLALIGFIPLVDIFAMPVVGMLSLGLILYTLIARINLPKNIPGILTAIVAGTALYHLYYLVGFGGASYVPPNLELHPGLPSPTLDFITGIVPALKYLPIAIPFAILTIVGGINVTESARVAGDDYDTRQILMTEAVCTLIAGVCGGVAQSCPYIGHPAYKRMGARAGYTLMTGVFIGLGGMLGYVSFIVELIPRAVIAPILVFIALEITSQAFLHCPARHTYAVVFAILPTVARLLSIQYERPDIVPVGHLQHLITQSGHGLPEILVTIALGNGFILTGMLWGAFLAEMIDRRLKVCSLYLVVLAALSFFGIVHSSALDANVYFPWLLTAFHRDIPYQFTQSYLLLAAMVFVLSFTVKNAEPAPPG</sequence>
<reference evidence="2" key="1">
    <citation type="submission" date="2020-07" db="EMBL/GenBank/DDBJ databases">
        <title>Huge and variable diversity of episymbiotic CPR bacteria and DPANN archaea in groundwater ecosystems.</title>
        <authorList>
            <person name="He C.Y."/>
            <person name="Keren R."/>
            <person name="Whittaker M."/>
            <person name="Farag I.F."/>
            <person name="Doudna J."/>
            <person name="Cate J.H.D."/>
            <person name="Banfield J.F."/>
        </authorList>
    </citation>
    <scope>NUCLEOTIDE SEQUENCE</scope>
    <source>
        <strain evidence="2">NC_groundwater_1664_Pr3_B-0.1um_52_9</strain>
    </source>
</reference>
<keyword evidence="1" id="KW-0472">Membrane</keyword>
<feature type="transmembrane region" description="Helical" evidence="1">
    <location>
        <begin position="333"/>
        <end position="354"/>
    </location>
</feature>
<feature type="transmembrane region" description="Helical" evidence="1">
    <location>
        <begin position="386"/>
        <end position="405"/>
    </location>
</feature>
<name>A0A9D6Z2P7_9BACT</name>